<feature type="chain" id="PRO_5040973214" description="receptor protein-tyrosine kinase" evidence="21">
    <location>
        <begin position="30"/>
        <end position="1413"/>
    </location>
</feature>
<dbReference type="SMART" id="SM00429">
    <property type="entry name" value="IPT"/>
    <property type="match status" value="3"/>
</dbReference>
<evidence type="ECO:0000256" key="15">
    <source>
        <dbReference type="ARBA" id="ARBA00023170"/>
    </source>
</evidence>
<dbReference type="InterPro" id="IPR036352">
    <property type="entry name" value="Semap_dom_sf"/>
</dbReference>
<dbReference type="Gene3D" id="3.30.200.20">
    <property type="entry name" value="Phosphorylase Kinase, domain 1"/>
    <property type="match status" value="1"/>
</dbReference>
<keyword evidence="14" id="KW-0829">Tyrosine-protein kinase</keyword>
<evidence type="ECO:0000256" key="13">
    <source>
        <dbReference type="ARBA" id="ARBA00023136"/>
    </source>
</evidence>
<dbReference type="Gene3D" id="1.10.510.10">
    <property type="entry name" value="Transferase(Phosphotransferase) domain 1"/>
    <property type="match status" value="1"/>
</dbReference>
<keyword evidence="5 20" id="KW-0812">Transmembrane</keyword>
<dbReference type="GeneID" id="106054183"/>
<dbReference type="SUPFAM" id="SSF101912">
    <property type="entry name" value="Sema domain"/>
    <property type="match status" value="1"/>
</dbReference>
<dbReference type="Gene3D" id="2.130.10.10">
    <property type="entry name" value="YVTN repeat-like/Quinoprotein amine dehydrogenase"/>
    <property type="match status" value="1"/>
</dbReference>
<comment type="catalytic activity">
    <reaction evidence="17">
        <text>L-tyrosyl-[protein] + ATP = O-phospho-L-tyrosyl-[protein] + ADP + H(+)</text>
        <dbReference type="Rhea" id="RHEA:10596"/>
        <dbReference type="Rhea" id="RHEA-COMP:10136"/>
        <dbReference type="Rhea" id="RHEA-COMP:20101"/>
        <dbReference type="ChEBI" id="CHEBI:15378"/>
        <dbReference type="ChEBI" id="CHEBI:30616"/>
        <dbReference type="ChEBI" id="CHEBI:46858"/>
        <dbReference type="ChEBI" id="CHEBI:61978"/>
        <dbReference type="ChEBI" id="CHEBI:456216"/>
        <dbReference type="EC" id="2.7.10.1"/>
    </reaction>
</comment>
<feature type="domain" description="Protein kinase" evidence="22">
    <location>
        <begin position="1030"/>
        <end position="1292"/>
    </location>
</feature>
<dbReference type="GO" id="GO:0007169">
    <property type="term" value="P:cell surface receptor protein tyrosine kinase signaling pathway"/>
    <property type="evidence" value="ECO:0007669"/>
    <property type="project" value="TreeGrafter"/>
</dbReference>
<evidence type="ECO:0000256" key="20">
    <source>
        <dbReference type="SAM" id="Phobius"/>
    </source>
</evidence>
<organism evidence="23 24">
    <name type="scientific">Biomphalaria glabrata</name>
    <name type="common">Bloodfluke planorb</name>
    <name type="synonym">Freshwater snail</name>
    <dbReference type="NCBI Taxonomy" id="6526"/>
    <lineage>
        <taxon>Eukaryota</taxon>
        <taxon>Metazoa</taxon>
        <taxon>Spiralia</taxon>
        <taxon>Lophotrochozoa</taxon>
        <taxon>Mollusca</taxon>
        <taxon>Gastropoda</taxon>
        <taxon>Heterobranchia</taxon>
        <taxon>Euthyneura</taxon>
        <taxon>Panpulmonata</taxon>
        <taxon>Hygrophila</taxon>
        <taxon>Lymnaeoidea</taxon>
        <taxon>Planorbidae</taxon>
        <taxon>Biomphalaria</taxon>
    </lineage>
</organism>
<keyword evidence="4" id="KW-0808">Transferase</keyword>
<evidence type="ECO:0000259" key="22">
    <source>
        <dbReference type="PROSITE" id="PS50011"/>
    </source>
</evidence>
<feature type="transmembrane region" description="Helical" evidence="20">
    <location>
        <begin position="956"/>
        <end position="978"/>
    </location>
</feature>
<dbReference type="PROSITE" id="PS00107">
    <property type="entry name" value="PROTEIN_KINASE_ATP"/>
    <property type="match status" value="1"/>
</dbReference>
<evidence type="ECO:0000256" key="7">
    <source>
        <dbReference type="ARBA" id="ARBA00022737"/>
    </source>
</evidence>
<dbReference type="SUPFAM" id="SSF81296">
    <property type="entry name" value="E set domains"/>
    <property type="match status" value="3"/>
</dbReference>
<dbReference type="PROSITE" id="PS50011">
    <property type="entry name" value="PROTEIN_KINASE_DOM"/>
    <property type="match status" value="1"/>
</dbReference>
<dbReference type="InterPro" id="IPR015943">
    <property type="entry name" value="WD40/YVTN_repeat-like_dom_sf"/>
</dbReference>
<dbReference type="SMART" id="SM00219">
    <property type="entry name" value="TyrKc"/>
    <property type="match status" value="1"/>
</dbReference>
<keyword evidence="6 21" id="KW-0732">Signal</keyword>
<dbReference type="GO" id="GO:0007399">
    <property type="term" value="P:nervous system development"/>
    <property type="evidence" value="ECO:0007669"/>
    <property type="project" value="TreeGrafter"/>
</dbReference>
<evidence type="ECO:0000256" key="6">
    <source>
        <dbReference type="ARBA" id="ARBA00022729"/>
    </source>
</evidence>
<evidence type="ECO:0000313" key="24">
    <source>
        <dbReference type="RefSeq" id="XP_055881482.1"/>
    </source>
</evidence>
<dbReference type="SMART" id="SM00630">
    <property type="entry name" value="Sema"/>
    <property type="match status" value="1"/>
</dbReference>
<dbReference type="Proteomes" id="UP001165740">
    <property type="component" value="Chromosome 4"/>
</dbReference>
<dbReference type="InterPro" id="IPR011009">
    <property type="entry name" value="Kinase-like_dom_sf"/>
</dbReference>
<dbReference type="OrthoDB" id="125363at2759"/>
<keyword evidence="15" id="KW-0675">Receptor</keyword>
<reference evidence="24" key="1">
    <citation type="submission" date="2025-08" db="UniProtKB">
        <authorList>
            <consortium name="RefSeq"/>
        </authorList>
    </citation>
    <scope>IDENTIFICATION</scope>
</reference>
<dbReference type="SUPFAM" id="SSF56112">
    <property type="entry name" value="Protein kinase-like (PK-like)"/>
    <property type="match status" value="1"/>
</dbReference>
<evidence type="ECO:0000313" key="23">
    <source>
        <dbReference type="Proteomes" id="UP001165740"/>
    </source>
</evidence>
<dbReference type="Pfam" id="PF01833">
    <property type="entry name" value="TIG"/>
    <property type="match status" value="3"/>
</dbReference>
<dbReference type="Pfam" id="PF07714">
    <property type="entry name" value="PK_Tyr_Ser-Thr"/>
    <property type="match status" value="1"/>
</dbReference>
<keyword evidence="23" id="KW-1185">Reference proteome</keyword>
<name>A0A9W3A2L7_BIOGL</name>
<dbReference type="InterPro" id="IPR002909">
    <property type="entry name" value="IPT_dom"/>
</dbReference>
<evidence type="ECO:0000256" key="11">
    <source>
        <dbReference type="ARBA" id="ARBA00022843"/>
    </source>
</evidence>
<evidence type="ECO:0000256" key="8">
    <source>
        <dbReference type="ARBA" id="ARBA00022741"/>
    </source>
</evidence>
<dbReference type="GO" id="GO:0005886">
    <property type="term" value="C:plasma membrane"/>
    <property type="evidence" value="ECO:0007669"/>
    <property type="project" value="TreeGrafter"/>
</dbReference>
<evidence type="ECO:0000256" key="5">
    <source>
        <dbReference type="ARBA" id="ARBA00022692"/>
    </source>
</evidence>
<keyword evidence="16" id="KW-0325">Glycoprotein</keyword>
<evidence type="ECO:0000256" key="9">
    <source>
        <dbReference type="ARBA" id="ARBA00022777"/>
    </source>
</evidence>
<gene>
    <name evidence="24" type="primary">LOC106054183</name>
</gene>
<dbReference type="PROSITE" id="PS00109">
    <property type="entry name" value="PROTEIN_KINASE_TYR"/>
    <property type="match status" value="1"/>
</dbReference>
<feature type="signal peptide" evidence="21">
    <location>
        <begin position="1"/>
        <end position="29"/>
    </location>
</feature>
<proteinExistence type="predicted"/>
<keyword evidence="11" id="KW-0832">Ubl conjugation</keyword>
<dbReference type="InterPro" id="IPR020635">
    <property type="entry name" value="Tyr_kinase_cat_dom"/>
</dbReference>
<dbReference type="GO" id="GO:0016477">
    <property type="term" value="P:cell migration"/>
    <property type="evidence" value="ECO:0007669"/>
    <property type="project" value="TreeGrafter"/>
</dbReference>
<evidence type="ECO:0000256" key="12">
    <source>
        <dbReference type="ARBA" id="ARBA00022989"/>
    </source>
</evidence>
<evidence type="ECO:0000256" key="19">
    <source>
        <dbReference type="SAM" id="MobiDB-lite"/>
    </source>
</evidence>
<keyword evidence="13 20" id="KW-0472">Membrane</keyword>
<keyword evidence="3" id="KW-0597">Phosphoprotein</keyword>
<accession>A0A9W3A2L7</accession>
<feature type="region of interest" description="Disordered" evidence="19">
    <location>
        <begin position="1325"/>
        <end position="1346"/>
    </location>
</feature>
<protein>
    <recommendedName>
        <fullName evidence="2">receptor protein-tyrosine kinase</fullName>
        <ecNumber evidence="2">2.7.10.1</ecNumber>
    </recommendedName>
</protein>
<evidence type="ECO:0000256" key="4">
    <source>
        <dbReference type="ARBA" id="ARBA00022679"/>
    </source>
</evidence>
<evidence type="ECO:0000256" key="16">
    <source>
        <dbReference type="ARBA" id="ARBA00023180"/>
    </source>
</evidence>
<feature type="binding site" evidence="18">
    <location>
        <position position="1063"/>
    </location>
    <ligand>
        <name>ATP</name>
        <dbReference type="ChEBI" id="CHEBI:30616"/>
    </ligand>
</feature>
<dbReference type="RefSeq" id="XP_055881482.1">
    <property type="nucleotide sequence ID" value="XM_056025507.1"/>
</dbReference>
<dbReference type="InterPro" id="IPR013783">
    <property type="entry name" value="Ig-like_fold"/>
</dbReference>
<dbReference type="PRINTS" id="PR00109">
    <property type="entry name" value="TYRKINASE"/>
</dbReference>
<evidence type="ECO:0000256" key="14">
    <source>
        <dbReference type="ARBA" id="ARBA00023137"/>
    </source>
</evidence>
<evidence type="ECO:0000256" key="17">
    <source>
        <dbReference type="ARBA" id="ARBA00051243"/>
    </source>
</evidence>
<dbReference type="GO" id="GO:0043235">
    <property type="term" value="C:receptor complex"/>
    <property type="evidence" value="ECO:0007669"/>
    <property type="project" value="TreeGrafter"/>
</dbReference>
<keyword evidence="9" id="KW-0418">Kinase</keyword>
<comment type="subcellular location">
    <subcellularLocation>
        <location evidence="1">Membrane</location>
        <topology evidence="1">Single-pass membrane protein</topology>
    </subcellularLocation>
</comment>
<evidence type="ECO:0000256" key="10">
    <source>
        <dbReference type="ARBA" id="ARBA00022840"/>
    </source>
</evidence>
<evidence type="ECO:0000256" key="21">
    <source>
        <dbReference type="SAM" id="SignalP"/>
    </source>
</evidence>
<dbReference type="InterPro" id="IPR000719">
    <property type="entry name" value="Prot_kinase_dom"/>
</dbReference>
<dbReference type="GO" id="GO:0005524">
    <property type="term" value="F:ATP binding"/>
    <property type="evidence" value="ECO:0007669"/>
    <property type="project" value="UniProtKB-UniRule"/>
</dbReference>
<dbReference type="GO" id="GO:0004714">
    <property type="term" value="F:transmembrane receptor protein tyrosine kinase activity"/>
    <property type="evidence" value="ECO:0007669"/>
    <property type="project" value="UniProtKB-EC"/>
</dbReference>
<dbReference type="InterPro" id="IPR050122">
    <property type="entry name" value="RTK"/>
</dbReference>
<dbReference type="InterPro" id="IPR008266">
    <property type="entry name" value="Tyr_kinase_AS"/>
</dbReference>
<evidence type="ECO:0000256" key="2">
    <source>
        <dbReference type="ARBA" id="ARBA00011902"/>
    </source>
</evidence>
<dbReference type="Gene3D" id="2.60.40.10">
    <property type="entry name" value="Immunoglobulins"/>
    <property type="match status" value="2"/>
</dbReference>
<dbReference type="InterPro" id="IPR014756">
    <property type="entry name" value="Ig_E-set"/>
</dbReference>
<evidence type="ECO:0000256" key="1">
    <source>
        <dbReference type="ARBA" id="ARBA00004167"/>
    </source>
</evidence>
<dbReference type="InterPro" id="IPR001245">
    <property type="entry name" value="Ser-Thr/Tyr_kinase_cat_dom"/>
</dbReference>
<dbReference type="PANTHER" id="PTHR24416:SF564">
    <property type="entry name" value="MACROPHAGE-STIMULATING PROTEIN RECEPTOR"/>
    <property type="match status" value="1"/>
</dbReference>
<dbReference type="CDD" id="cd00192">
    <property type="entry name" value="PTKc"/>
    <property type="match status" value="1"/>
</dbReference>
<keyword evidence="12 20" id="KW-1133">Transmembrane helix</keyword>
<keyword evidence="10 18" id="KW-0067">ATP-binding</keyword>
<dbReference type="FunFam" id="1.10.510.10:FF:000554">
    <property type="entry name" value="Predicted protein"/>
    <property type="match status" value="1"/>
</dbReference>
<dbReference type="EC" id="2.7.10.1" evidence="2"/>
<dbReference type="PANTHER" id="PTHR24416">
    <property type="entry name" value="TYROSINE-PROTEIN KINASE RECEPTOR"/>
    <property type="match status" value="1"/>
</dbReference>
<keyword evidence="8 18" id="KW-0547">Nucleotide-binding</keyword>
<evidence type="ECO:0000256" key="18">
    <source>
        <dbReference type="PROSITE-ProRule" id="PRU10141"/>
    </source>
</evidence>
<dbReference type="InterPro" id="IPR017441">
    <property type="entry name" value="Protein_kinase_ATP_BS"/>
</dbReference>
<keyword evidence="7" id="KW-0677">Repeat</keyword>
<evidence type="ECO:0000256" key="3">
    <source>
        <dbReference type="ARBA" id="ARBA00022553"/>
    </source>
</evidence>
<dbReference type="CDD" id="cd00603">
    <property type="entry name" value="IPT_PCSR"/>
    <property type="match status" value="1"/>
</dbReference>
<dbReference type="InterPro" id="IPR001627">
    <property type="entry name" value="Semap_dom"/>
</dbReference>
<sequence>MKPNLRTVYSTVFILAIFFVLSLEQNISSLDLGQNITQITYDVSYNVYIGGYNFIAKLSSKFKLVSSKVSIGPVFEDWNCPDGSAPCDNIVQTLQVLQEIQMLLVCGSAFNGTCTLHRLTDLTNWSCLITDPITSGGLATSVSQVTSIQWLGVASSNHLDTMNIKEHCRPDNFIDNRDWSSQDHELSLDQTNSTNDSYTIFKLMVAQFGHPEYFVVSVRHIISSFSHYLMKYETDRQSIPRILQINTTYRTEQTFAFTETNWTFYILVGQDTSMRTDVTKLIRLSNDMVQVVEVTLTCIHNKTTYPTLTSAVIANMGVLINTKLNAGPVLIASFTRATSVPTPTRHVLCVFSIYDINIKITQELSIEVEPIEETAVLPLHRHVNRIFTFSTSQEKQPTDTLDVFLVDDTFAIYKVGLKVIFRQTRHMFENTSIVSHVSKLDTTVGHWKDVTAGVVDQSKALLYISIGTKVLKLSFDFCRQFDNCQECNENACLWCPDEKLCFDTRHGALSCNWTTEYICKPSITSIRPSEVPIQGGTLLSIHGTGFGINSSRVSVTICNQSCDEAVLKNKAITCRVPARSVCDHCNETCEVQFIQYDDQYNQTKYTSESNDMVKIIYVSPQIQSFSPHFGPVSGGYWLQFKGHHLSAGDNTSVQVIGRECLNITRNSTYLQCYIPEKKHPNEPKGNITIQIDGFVQTKGFKFKPDPIVKAVHPASTLMSGGSNVNILGSHLNSIQCPRLSITVNDVNTNNSFMSVERCNTPTSSEHVECKTPSIKSEAIKYLEEKEFLYGTVSIYTDTKHFELKESQIKIYRDPEFNYTKYTSEQLQKTKELKIQGKYIPTWPIPITVSIGSRQCKVKQVSNDSLECSLLHLDEFKLRDKTEWPLEDVTLHTTKRTNDMNTINMTSNANISTSSSEDMELQWPVIVQIGNYRETVGHVVQDGLEQQASRAVINVPLLSGLLAGLVLLVVLIVSINCIIHYRRKQFRKRPVYIYGSKVDLCMQPLKTILSSIVDQVKTEDLETLIITLDKLTFGKPLGSGNFGCVYEGMLQISSDKEPMKVAVKTVKDPQTHNIDLAAFIQEALIMKDFEHPNVLELIGLGEKEPGIPYVILPYMENGDLLTYIRNTTVNLSLHEVLKFGADIASGMAYLSSLKFVHRDLAARNCMLDSTYTVKVADFGLCRDIYEKGYYSSDNKKMLPIRWMAIESIEHGSYTTKSDVWSFGIVLWELLTRGLTPYPGIDGWDILNFLRQRRLARPHFCPPVLYKYMTMCWSYKPEVRPTFTSLAFDLYALIGYEQKSLASPSNASEKGVPNFKTALQRNVADQPTSPYETLIQPNETKTLSQSDETKTVQTDHYYALLEAPGTISNVLIVAPTCYTLVQTRLFPDLNDHQSLQGDQSYIQVLDHYDPIQHKA</sequence>